<keyword evidence="1" id="KW-1133">Transmembrane helix</keyword>
<evidence type="ECO:0000313" key="3">
    <source>
        <dbReference type="Proteomes" id="UP000655570"/>
    </source>
</evidence>
<organism evidence="2 3">
    <name type="scientific">Oerskovia merdavium</name>
    <dbReference type="NCBI Taxonomy" id="2762227"/>
    <lineage>
        <taxon>Bacteria</taxon>
        <taxon>Bacillati</taxon>
        <taxon>Actinomycetota</taxon>
        <taxon>Actinomycetes</taxon>
        <taxon>Micrococcales</taxon>
        <taxon>Cellulomonadaceae</taxon>
        <taxon>Oerskovia</taxon>
    </lineage>
</organism>
<name>A0ABR8TU65_9CELL</name>
<dbReference type="PANTHER" id="PTHR33802">
    <property type="entry name" value="SI:CH211-161H7.5-RELATED"/>
    <property type="match status" value="1"/>
</dbReference>
<evidence type="ECO:0000313" key="2">
    <source>
        <dbReference type="EMBL" id="MBD7979323.1"/>
    </source>
</evidence>
<feature type="transmembrane region" description="Helical" evidence="1">
    <location>
        <begin position="126"/>
        <end position="147"/>
    </location>
</feature>
<feature type="transmembrane region" description="Helical" evidence="1">
    <location>
        <begin position="103"/>
        <end position="120"/>
    </location>
</feature>
<dbReference type="Gene3D" id="1.20.1260.100">
    <property type="entry name" value="TspO/MBR protein"/>
    <property type="match status" value="1"/>
</dbReference>
<keyword evidence="3" id="KW-1185">Reference proteome</keyword>
<evidence type="ECO:0000256" key="1">
    <source>
        <dbReference type="SAM" id="Phobius"/>
    </source>
</evidence>
<dbReference type="PANTHER" id="PTHR33802:SF1">
    <property type="entry name" value="XK-RELATED PROTEIN"/>
    <property type="match status" value="1"/>
</dbReference>
<feature type="transmembrane region" description="Helical" evidence="1">
    <location>
        <begin position="222"/>
        <end position="240"/>
    </location>
</feature>
<keyword evidence="1" id="KW-0472">Membrane</keyword>
<gene>
    <name evidence="2" type="ORF">H9641_01120</name>
</gene>
<comment type="caution">
    <text evidence="2">The sequence shown here is derived from an EMBL/GenBank/DDBJ whole genome shotgun (WGS) entry which is preliminary data.</text>
</comment>
<feature type="transmembrane region" description="Helical" evidence="1">
    <location>
        <begin position="159"/>
        <end position="185"/>
    </location>
</feature>
<feature type="transmembrane region" description="Helical" evidence="1">
    <location>
        <begin position="191"/>
        <end position="215"/>
    </location>
</feature>
<feature type="transmembrane region" description="Helical" evidence="1">
    <location>
        <begin position="70"/>
        <end position="91"/>
    </location>
</feature>
<feature type="transmembrane region" description="Helical" evidence="1">
    <location>
        <begin position="27"/>
        <end position="50"/>
    </location>
</feature>
<reference evidence="2 3" key="1">
    <citation type="submission" date="2020-08" db="EMBL/GenBank/DDBJ databases">
        <title>A Genomic Blueprint of the Chicken Gut Microbiome.</title>
        <authorList>
            <person name="Gilroy R."/>
            <person name="Ravi A."/>
            <person name="Getino M."/>
            <person name="Pursley I."/>
            <person name="Horton D.L."/>
            <person name="Alikhan N.-F."/>
            <person name="Baker D."/>
            <person name="Gharbi K."/>
            <person name="Hall N."/>
            <person name="Watson M."/>
            <person name="Adriaenssens E.M."/>
            <person name="Foster-Nyarko E."/>
            <person name="Jarju S."/>
            <person name="Secka A."/>
            <person name="Antonio M."/>
            <person name="Oren A."/>
            <person name="Chaudhuri R."/>
            <person name="La Ragione R.M."/>
            <person name="Hildebrand F."/>
            <person name="Pallen M.J."/>
        </authorList>
    </citation>
    <scope>NUCLEOTIDE SEQUENCE [LARGE SCALE GENOMIC DNA]</scope>
    <source>
        <strain evidence="2 3">Sa2CUA9</strain>
    </source>
</reference>
<accession>A0ABR8TU65</accession>
<sequence>MSTDRHTATPQPVEVTTTSDRVRQVTVLVGAVVAIAGAAFGSGAFGGQAIQDAAGGALAADATVVAPDGPAFSIWSLIYLGLAVFAVYQALPRHAADTRLRAVSWWVLASMLLNAAWIGVVQTGVLPLSVLVIGVLVAVLAVILVRLVRTPPTNAVQAVVLDGTVGLYLGWASVATLANVAATLADAGVDLGLGATAWGVLVVLAGAVLAVAYAVFAAGRPVVAVGIGLAMAWGLGWIAVGRADGPLVDTTVALAAGLAAGVALLAPVVTTLRARRG</sequence>
<keyword evidence="1" id="KW-0812">Transmembrane</keyword>
<dbReference type="Proteomes" id="UP000655570">
    <property type="component" value="Unassembled WGS sequence"/>
</dbReference>
<proteinExistence type="predicted"/>
<dbReference type="InterPro" id="IPR038330">
    <property type="entry name" value="TspO/MBR-related_sf"/>
</dbReference>
<dbReference type="EMBL" id="JACSQF010000001">
    <property type="protein sequence ID" value="MBD7979323.1"/>
    <property type="molecule type" value="Genomic_DNA"/>
</dbReference>
<feature type="transmembrane region" description="Helical" evidence="1">
    <location>
        <begin position="252"/>
        <end position="272"/>
    </location>
</feature>
<dbReference type="RefSeq" id="WP_191800224.1">
    <property type="nucleotide sequence ID" value="NZ_JACSQF010000001.1"/>
</dbReference>
<protein>
    <submittedName>
        <fullName evidence="2">Tryptophan-rich sensory protein</fullName>
    </submittedName>
</protein>